<feature type="region of interest" description="Disordered" evidence="1">
    <location>
        <begin position="216"/>
        <end position="246"/>
    </location>
</feature>
<evidence type="ECO:0000256" key="1">
    <source>
        <dbReference type="SAM" id="MobiDB-lite"/>
    </source>
</evidence>
<feature type="transmembrane region" description="Helical" evidence="2">
    <location>
        <begin position="196"/>
        <end position="213"/>
    </location>
</feature>
<keyword evidence="2" id="KW-1133">Transmembrane helix</keyword>
<gene>
    <name evidence="3" type="ORF">HEP81_04613</name>
</gene>
<name>A0A7H1Q3K6_9ACTN</name>
<organism evidence="3 4">
    <name type="scientific">Streptomyces griseofuscus</name>
    <dbReference type="NCBI Taxonomy" id="146922"/>
    <lineage>
        <taxon>Bacteria</taxon>
        <taxon>Bacillati</taxon>
        <taxon>Actinomycetota</taxon>
        <taxon>Actinomycetes</taxon>
        <taxon>Kitasatosporales</taxon>
        <taxon>Streptomycetaceae</taxon>
        <taxon>Streptomyces</taxon>
    </lineage>
</organism>
<feature type="compositionally biased region" description="Acidic residues" evidence="1">
    <location>
        <begin position="219"/>
        <end position="233"/>
    </location>
</feature>
<feature type="compositionally biased region" description="Low complexity" evidence="1">
    <location>
        <begin position="92"/>
        <end position="119"/>
    </location>
</feature>
<feature type="transmembrane region" description="Helical" evidence="2">
    <location>
        <begin position="165"/>
        <end position="190"/>
    </location>
</feature>
<dbReference type="AlphaFoldDB" id="A0A7H1Q3K6"/>
<accession>A0A7H1Q3K6</accession>
<proteinExistence type="predicted"/>
<dbReference type="Proteomes" id="UP000516422">
    <property type="component" value="Chromosome"/>
</dbReference>
<feature type="region of interest" description="Disordered" evidence="1">
    <location>
        <begin position="92"/>
        <end position="156"/>
    </location>
</feature>
<sequence length="370" mass="39304">MDVVDELREEFREGWRAGVERGGLRDELHRLTAWTRRQPGSLARFALKQMHALWHVTVSLIRDAFRGTPVLAGILVRALARGVRAAVRASTGGGAAASAKPADPAAAEECQEPAPTEEAQFTADAPAGPPWKRRKGAAQSPGKQAPPTASSAPAKVGPADALERVAIGFLVLTVGATFGGMALGALGGLLAPYESGIILGLAVVWCLVAAMVAPRDEEPTADVEEDADDEDPTENDHEMSAGEQAHEVDAWPTLRAAIRNCVEQEAAAGAGGFKEAKGRGVIVDDLVAPLQRRGVTQATDRKAVIGLLESAEIRWREQMKFRIGGKQKNRPGVHVADLAEDLGRRPRLPAELVPDLTPQPGPSRELKSTL</sequence>
<dbReference type="EMBL" id="CP051006">
    <property type="protein sequence ID" value="QNT94886.1"/>
    <property type="molecule type" value="Genomic_DNA"/>
</dbReference>
<reference evidence="3 4" key="1">
    <citation type="submission" date="2020-04" db="EMBL/GenBank/DDBJ databases">
        <title>Characterization and engineering of Streptomyces griseofuscus DSM40191 as a potential heterologous host for expression of BGCs.</title>
        <authorList>
            <person name="Gren T."/>
            <person name="Whitford C.M."/>
            <person name="Mohite O.S."/>
            <person name="Joergensen T.S."/>
            <person name="Nielsen J.B."/>
            <person name="Lee S.Y."/>
            <person name="Weber T."/>
        </authorList>
    </citation>
    <scope>NUCLEOTIDE SEQUENCE [LARGE SCALE GENOMIC DNA]</scope>
    <source>
        <strain evidence="3 4">DSM 40191</strain>
    </source>
</reference>
<dbReference type="RefSeq" id="WP_037653661.1">
    <property type="nucleotide sequence ID" value="NZ_CP051006.1"/>
</dbReference>
<evidence type="ECO:0000313" key="4">
    <source>
        <dbReference type="Proteomes" id="UP000516422"/>
    </source>
</evidence>
<evidence type="ECO:0000256" key="2">
    <source>
        <dbReference type="SAM" id="Phobius"/>
    </source>
</evidence>
<keyword evidence="2" id="KW-0472">Membrane</keyword>
<feature type="compositionally biased region" description="Basic and acidic residues" evidence="1">
    <location>
        <begin position="234"/>
        <end position="246"/>
    </location>
</feature>
<dbReference type="KEGG" id="sgf:HEP81_04613"/>
<protein>
    <submittedName>
        <fullName evidence="3">Uncharacterized protein</fullName>
    </submittedName>
</protein>
<dbReference type="GeneID" id="91464165"/>
<feature type="region of interest" description="Disordered" evidence="1">
    <location>
        <begin position="346"/>
        <end position="370"/>
    </location>
</feature>
<evidence type="ECO:0000313" key="3">
    <source>
        <dbReference type="EMBL" id="QNT94886.1"/>
    </source>
</evidence>
<keyword evidence="2" id="KW-0812">Transmembrane</keyword>